<evidence type="ECO:0000313" key="2">
    <source>
        <dbReference type="Proteomes" id="UP001187531"/>
    </source>
</evidence>
<dbReference type="Proteomes" id="UP001187531">
    <property type="component" value="Unassembled WGS sequence"/>
</dbReference>
<protein>
    <submittedName>
        <fullName evidence="1">Uncharacterized protein</fullName>
    </submittedName>
</protein>
<keyword evidence="2" id="KW-1185">Reference proteome</keyword>
<reference evidence="1" key="1">
    <citation type="submission" date="2023-07" db="EMBL/GenBank/DDBJ databases">
        <title>Chromosome-level genome assembly of Artemia franciscana.</title>
        <authorList>
            <person name="Jo E."/>
        </authorList>
    </citation>
    <scope>NUCLEOTIDE SEQUENCE</scope>
    <source>
        <tissue evidence="1">Whole body</tissue>
    </source>
</reference>
<accession>A0AA88I4R7</accession>
<dbReference type="GO" id="GO:0005524">
    <property type="term" value="F:ATP binding"/>
    <property type="evidence" value="ECO:0007669"/>
    <property type="project" value="InterPro"/>
</dbReference>
<sequence length="219" mass="25356">KDCIKLERVNQPKAFETVTVDMIQDFNVLFMKQSYIGGHSVSISDLELWKQFKSEPGNDLVYLLRWWRHIKSYSNFKREQILKKEEAGDPVLPEDLFSKLESLSVNDLKSLNVSQLTHLSKDFQERIVKKQKKIEMVAADREAILREIGNKLHESVLISDTEDDNRIEKTFGDVHQKKLHSHVDLIAMIDGVDTKRGVAVFGNRGYFLKAGYFCSKRLL</sequence>
<dbReference type="InterPro" id="IPR002317">
    <property type="entry name" value="Ser-tRNA-ligase_type_1"/>
</dbReference>
<evidence type="ECO:0000313" key="1">
    <source>
        <dbReference type="EMBL" id="KAK2721158.1"/>
    </source>
</evidence>
<organism evidence="1 2">
    <name type="scientific">Artemia franciscana</name>
    <name type="common">Brine shrimp</name>
    <name type="synonym">Artemia sanfranciscana</name>
    <dbReference type="NCBI Taxonomy" id="6661"/>
    <lineage>
        <taxon>Eukaryota</taxon>
        <taxon>Metazoa</taxon>
        <taxon>Ecdysozoa</taxon>
        <taxon>Arthropoda</taxon>
        <taxon>Crustacea</taxon>
        <taxon>Branchiopoda</taxon>
        <taxon>Anostraca</taxon>
        <taxon>Artemiidae</taxon>
        <taxon>Artemia</taxon>
    </lineage>
</organism>
<comment type="caution">
    <text evidence="1">The sequence shown here is derived from an EMBL/GenBank/DDBJ whole genome shotgun (WGS) entry which is preliminary data.</text>
</comment>
<feature type="non-terminal residue" evidence="1">
    <location>
        <position position="219"/>
    </location>
</feature>
<gene>
    <name evidence="1" type="ORF">QYM36_003434</name>
</gene>
<dbReference type="InterPro" id="IPR045864">
    <property type="entry name" value="aa-tRNA-synth_II/BPL/LPL"/>
</dbReference>
<proteinExistence type="predicted"/>
<name>A0AA88I4R7_ARTSF</name>
<dbReference type="EMBL" id="JAVRJZ010000006">
    <property type="protein sequence ID" value="KAK2721158.1"/>
    <property type="molecule type" value="Genomic_DNA"/>
</dbReference>
<dbReference type="PANTHER" id="PTHR11778">
    <property type="entry name" value="SERYL-TRNA SYNTHETASE"/>
    <property type="match status" value="1"/>
</dbReference>
<dbReference type="Gene3D" id="3.30.930.10">
    <property type="entry name" value="Bira Bifunctional Protein, Domain 2"/>
    <property type="match status" value="1"/>
</dbReference>
<dbReference type="GO" id="GO:0006434">
    <property type="term" value="P:seryl-tRNA aminoacylation"/>
    <property type="evidence" value="ECO:0007669"/>
    <property type="project" value="InterPro"/>
</dbReference>
<dbReference type="AlphaFoldDB" id="A0AA88I4R7"/>
<dbReference type="GO" id="GO:0004828">
    <property type="term" value="F:serine-tRNA ligase activity"/>
    <property type="evidence" value="ECO:0007669"/>
    <property type="project" value="InterPro"/>
</dbReference>